<dbReference type="EMBL" id="UINC01002854">
    <property type="protein sequence ID" value="SVA00955.1"/>
    <property type="molecule type" value="Genomic_DNA"/>
</dbReference>
<dbReference type="GO" id="GO:0016491">
    <property type="term" value="F:oxidoreductase activity"/>
    <property type="evidence" value="ECO:0007669"/>
    <property type="project" value="UniProtKB-KW"/>
</dbReference>
<organism evidence="6">
    <name type="scientific">marine metagenome</name>
    <dbReference type="NCBI Taxonomy" id="408172"/>
    <lineage>
        <taxon>unclassified sequences</taxon>
        <taxon>metagenomes</taxon>
        <taxon>ecological metagenomes</taxon>
    </lineage>
</organism>
<evidence type="ECO:0000259" key="4">
    <source>
        <dbReference type="Pfam" id="PF01408"/>
    </source>
</evidence>
<dbReference type="SUPFAM" id="SSF51735">
    <property type="entry name" value="NAD(P)-binding Rossmann-fold domains"/>
    <property type="match status" value="1"/>
</dbReference>
<dbReference type="Gene3D" id="3.40.50.720">
    <property type="entry name" value="NAD(P)-binding Rossmann-like Domain"/>
    <property type="match status" value="1"/>
</dbReference>
<feature type="domain" description="GFO/IDH/MocA-like oxidoreductase" evidence="5">
    <location>
        <begin position="130"/>
        <end position="238"/>
    </location>
</feature>
<evidence type="ECO:0000256" key="2">
    <source>
        <dbReference type="ARBA" id="ARBA00023002"/>
    </source>
</evidence>
<dbReference type="InterPro" id="IPR000683">
    <property type="entry name" value="Gfo/Idh/MocA-like_OxRdtase_N"/>
</dbReference>
<evidence type="ECO:0000259" key="3">
    <source>
        <dbReference type="Pfam" id="PF00248"/>
    </source>
</evidence>
<dbReference type="PANTHER" id="PTHR22604">
    <property type="entry name" value="OXIDOREDUCTASES"/>
    <property type="match status" value="1"/>
</dbReference>
<comment type="similarity">
    <text evidence="1">Belongs to the Gfo/Idh/MocA family.</text>
</comment>
<dbReference type="AlphaFoldDB" id="A0A381SA29"/>
<reference evidence="6" key="1">
    <citation type="submission" date="2018-05" db="EMBL/GenBank/DDBJ databases">
        <authorList>
            <person name="Lanie J.A."/>
            <person name="Ng W.-L."/>
            <person name="Kazmierczak K.M."/>
            <person name="Andrzejewski T.M."/>
            <person name="Davidsen T.M."/>
            <person name="Wayne K.J."/>
            <person name="Tettelin H."/>
            <person name="Glass J.I."/>
            <person name="Rusch D."/>
            <person name="Podicherti R."/>
            <person name="Tsui H.-C.T."/>
            <person name="Winkler M.E."/>
        </authorList>
    </citation>
    <scope>NUCLEOTIDE SEQUENCE</scope>
</reference>
<feature type="domain" description="Gfo/Idh/MocA-like oxidoreductase N-terminal" evidence="4">
    <location>
        <begin position="3"/>
        <end position="119"/>
    </location>
</feature>
<proteinExistence type="inferred from homology"/>
<dbReference type="InterPro" id="IPR036291">
    <property type="entry name" value="NAD(P)-bd_dom_sf"/>
</dbReference>
<dbReference type="InterPro" id="IPR020471">
    <property type="entry name" value="AKR"/>
</dbReference>
<dbReference type="GO" id="GO:0000166">
    <property type="term" value="F:nucleotide binding"/>
    <property type="evidence" value="ECO:0007669"/>
    <property type="project" value="InterPro"/>
</dbReference>
<name>A0A381SA29_9ZZZZ</name>
<protein>
    <recommendedName>
        <fullName evidence="7">Oxidoreductase</fullName>
    </recommendedName>
</protein>
<accession>A0A381SA29</accession>
<dbReference type="Pfam" id="PF00248">
    <property type="entry name" value="Aldo_ket_red"/>
    <property type="match status" value="1"/>
</dbReference>
<dbReference type="SUPFAM" id="SSF55347">
    <property type="entry name" value="Glyceraldehyde-3-phosphate dehydrogenase-like, C-terminal domain"/>
    <property type="match status" value="1"/>
</dbReference>
<dbReference type="Pfam" id="PF22725">
    <property type="entry name" value="GFO_IDH_MocA_C3"/>
    <property type="match status" value="1"/>
</dbReference>
<sequence>VIEWGILGTGSIAKIFARAIKTSKKSRLFGVASRSARNAKEFSSVFDCSGFAGYHELINHKNVDAIYIATPHPFHFDLAFKSLEKEKSVLCEKPLAMNATETMILIHMAKKNNLLLMEAFMYRMHAQTNKIKEIIKSEFSKRPVSIEASFGFQANVNKKHRLLNPILGGGSIMDVGCYPLSMARMIAGLSNRKDFLDPIEFEVESELNEQGIDLFSKAYLRFEGNSNATISSSINRELENSVKVTDGRKTLFIQHPWHCGEHNNRKSEIILEIHNQEKKIIEVESKDGIYTNEINHFTDILKDSKIESNAISHSDSYGNAMGLDIWRKKAGVKYVYDVSENKASSFFNPLFLQKENLIPQTELKGLDKKLSRLVFGCDNQLDSNHAFAMFDHFYSLGGNVFDTAYIYNGGKGDEYLGRWLKSRGLNGKTVILGKGAHTPDCYPSSIRTQLLESLSRLKIDCLDIYCLHRDNPEVPVGEFIDALEELKREGLIKMYGASNWSLERFRESHDYSISAMKQPFSLLSNNFSLARMVEPVWPGCKSCSDEHFKKYLIDENIPVFPWSSQSRGFFLDKKEFEGHQHSANPNKAEQERVWANDENLKRRGRCFSIAKEKGFEPIEIALAFALNQEFPTFPLIGPRNFFEIESSVKAFSVELNKTEIDWLDLQ</sequence>
<dbReference type="PANTHER" id="PTHR22604:SF105">
    <property type="entry name" value="TRANS-1,2-DIHYDROBENZENE-1,2-DIOL DEHYDROGENASE"/>
    <property type="match status" value="1"/>
</dbReference>
<evidence type="ECO:0000313" key="6">
    <source>
        <dbReference type="EMBL" id="SVA00955.1"/>
    </source>
</evidence>
<feature type="non-terminal residue" evidence="6">
    <location>
        <position position="1"/>
    </location>
</feature>
<dbReference type="Pfam" id="PF01408">
    <property type="entry name" value="GFO_IDH_MocA"/>
    <property type="match status" value="1"/>
</dbReference>
<dbReference type="Gene3D" id="3.30.360.10">
    <property type="entry name" value="Dihydrodipicolinate Reductase, domain 2"/>
    <property type="match status" value="1"/>
</dbReference>
<dbReference type="SUPFAM" id="SSF51430">
    <property type="entry name" value="NAD(P)-linked oxidoreductase"/>
    <property type="match status" value="1"/>
</dbReference>
<dbReference type="InterPro" id="IPR036812">
    <property type="entry name" value="NAD(P)_OxRdtase_dom_sf"/>
</dbReference>
<evidence type="ECO:0008006" key="7">
    <source>
        <dbReference type="Google" id="ProtNLM"/>
    </source>
</evidence>
<feature type="domain" description="NADP-dependent oxidoreductase" evidence="3">
    <location>
        <begin position="378"/>
        <end position="663"/>
    </location>
</feature>
<dbReference type="CDD" id="cd19082">
    <property type="entry name" value="AKR_AKR10A1_2"/>
    <property type="match status" value="1"/>
</dbReference>
<dbReference type="Gene3D" id="3.20.20.100">
    <property type="entry name" value="NADP-dependent oxidoreductase domain"/>
    <property type="match status" value="1"/>
</dbReference>
<evidence type="ECO:0000256" key="1">
    <source>
        <dbReference type="ARBA" id="ARBA00010928"/>
    </source>
</evidence>
<dbReference type="InterPro" id="IPR023210">
    <property type="entry name" value="NADP_OxRdtase_dom"/>
</dbReference>
<evidence type="ECO:0000259" key="5">
    <source>
        <dbReference type="Pfam" id="PF22725"/>
    </source>
</evidence>
<gene>
    <name evidence="6" type="ORF">METZ01_LOCUS53809</name>
</gene>
<dbReference type="InterPro" id="IPR055170">
    <property type="entry name" value="GFO_IDH_MocA-like_dom"/>
</dbReference>
<dbReference type="PRINTS" id="PR00069">
    <property type="entry name" value="ALDKETRDTASE"/>
</dbReference>
<keyword evidence="2" id="KW-0560">Oxidoreductase</keyword>
<dbReference type="InterPro" id="IPR050984">
    <property type="entry name" value="Gfo/Idh/MocA_domain"/>
</dbReference>